<name>A0A0A9AZT5_ARUDO</name>
<reference evidence="1" key="2">
    <citation type="journal article" date="2015" name="Data Brief">
        <title>Shoot transcriptome of the giant reed, Arundo donax.</title>
        <authorList>
            <person name="Barrero R.A."/>
            <person name="Guerrero F.D."/>
            <person name="Moolhuijzen P."/>
            <person name="Goolsby J.A."/>
            <person name="Tidwell J."/>
            <person name="Bellgard S.E."/>
            <person name="Bellgard M.I."/>
        </authorList>
    </citation>
    <scope>NUCLEOTIDE SEQUENCE</scope>
    <source>
        <tissue evidence="1">Shoot tissue taken approximately 20 cm above the soil surface</tissue>
    </source>
</reference>
<protein>
    <submittedName>
        <fullName evidence="1">Uncharacterized protein</fullName>
    </submittedName>
</protein>
<organism evidence="1">
    <name type="scientific">Arundo donax</name>
    <name type="common">Giant reed</name>
    <name type="synonym">Donax arundinaceus</name>
    <dbReference type="NCBI Taxonomy" id="35708"/>
    <lineage>
        <taxon>Eukaryota</taxon>
        <taxon>Viridiplantae</taxon>
        <taxon>Streptophyta</taxon>
        <taxon>Embryophyta</taxon>
        <taxon>Tracheophyta</taxon>
        <taxon>Spermatophyta</taxon>
        <taxon>Magnoliopsida</taxon>
        <taxon>Liliopsida</taxon>
        <taxon>Poales</taxon>
        <taxon>Poaceae</taxon>
        <taxon>PACMAD clade</taxon>
        <taxon>Arundinoideae</taxon>
        <taxon>Arundineae</taxon>
        <taxon>Arundo</taxon>
    </lineage>
</organism>
<evidence type="ECO:0000313" key="1">
    <source>
        <dbReference type="EMBL" id="JAD57259.1"/>
    </source>
</evidence>
<dbReference type="AlphaFoldDB" id="A0A0A9AZT5"/>
<accession>A0A0A9AZT5</accession>
<sequence length="16" mass="1857">MVREAAKRIIIMLDPT</sequence>
<dbReference type="EMBL" id="GBRH01240636">
    <property type="protein sequence ID" value="JAD57259.1"/>
    <property type="molecule type" value="Transcribed_RNA"/>
</dbReference>
<reference evidence="1" key="1">
    <citation type="submission" date="2014-09" db="EMBL/GenBank/DDBJ databases">
        <authorList>
            <person name="Magalhaes I.L.F."/>
            <person name="Oliveira U."/>
            <person name="Santos F.R."/>
            <person name="Vidigal T.H.D.A."/>
            <person name="Brescovit A.D."/>
            <person name="Santos A.J."/>
        </authorList>
    </citation>
    <scope>NUCLEOTIDE SEQUENCE</scope>
    <source>
        <tissue evidence="1">Shoot tissue taken approximately 20 cm above the soil surface</tissue>
    </source>
</reference>
<proteinExistence type="predicted"/>